<dbReference type="SUPFAM" id="SSF52374">
    <property type="entry name" value="Nucleotidylyl transferase"/>
    <property type="match status" value="1"/>
</dbReference>
<reference evidence="4 5" key="1">
    <citation type="journal article" date="2016" name="Genome Announc.">
        <title>First Complete Genome Sequence of a Subdivision 6 Acidobacterium Strain.</title>
        <authorList>
            <person name="Huang S."/>
            <person name="Vieira S."/>
            <person name="Bunk B."/>
            <person name="Riedel T."/>
            <person name="Sproer C."/>
            <person name="Overmann J."/>
        </authorList>
    </citation>
    <scope>NUCLEOTIDE SEQUENCE [LARGE SCALE GENOMIC DNA]</scope>
    <source>
        <strain evidence="5">DSM 100886 HEG_-6_39</strain>
    </source>
</reference>
<evidence type="ECO:0000313" key="4">
    <source>
        <dbReference type="EMBL" id="AMY11787.1"/>
    </source>
</evidence>
<evidence type="ECO:0000256" key="2">
    <source>
        <dbReference type="ARBA" id="ARBA00022695"/>
    </source>
</evidence>
<dbReference type="RefSeq" id="WP_237050674.1">
    <property type="nucleotide sequence ID" value="NZ_CP015136.1"/>
</dbReference>
<gene>
    <name evidence="4" type="primary">hldE_2</name>
    <name evidence="4" type="ORF">LuPra_05051</name>
</gene>
<feature type="domain" description="Cytidyltransferase-like" evidence="3">
    <location>
        <begin position="24"/>
        <end position="137"/>
    </location>
</feature>
<dbReference type="AlphaFoldDB" id="A0A143PST2"/>
<sequence length="160" mass="17173">MIVALEVLLAAAADHRRQGHTIALANGVFDLLHVGHLRYLQGAAQQADILVVAVNDDAAVRKLKGADRPIVGERERAELVDALRGVDYVTLFGDLTVGPLLEALRPDVHCKGTDYRIETVPERAIVQAYGGRTAIVGDPKDHSTRDIVAAIADRGTSPEP</sequence>
<dbReference type="Pfam" id="PF01467">
    <property type="entry name" value="CTP_transf_like"/>
    <property type="match status" value="1"/>
</dbReference>
<organism evidence="4 5">
    <name type="scientific">Luteitalea pratensis</name>
    <dbReference type="NCBI Taxonomy" id="1855912"/>
    <lineage>
        <taxon>Bacteria</taxon>
        <taxon>Pseudomonadati</taxon>
        <taxon>Acidobacteriota</taxon>
        <taxon>Vicinamibacteria</taxon>
        <taxon>Vicinamibacterales</taxon>
        <taxon>Vicinamibacteraceae</taxon>
        <taxon>Luteitalea</taxon>
    </lineage>
</organism>
<keyword evidence="5" id="KW-1185">Reference proteome</keyword>
<dbReference type="InterPro" id="IPR014729">
    <property type="entry name" value="Rossmann-like_a/b/a_fold"/>
</dbReference>
<accession>A0A143PST2</accession>
<keyword evidence="2" id="KW-0548">Nucleotidyltransferase</keyword>
<reference evidence="5" key="2">
    <citation type="submission" date="2016-04" db="EMBL/GenBank/DDBJ databases">
        <title>First Complete Genome Sequence of a Subdivision 6 Acidobacterium.</title>
        <authorList>
            <person name="Huang S."/>
            <person name="Vieira S."/>
            <person name="Bunk B."/>
            <person name="Riedel T."/>
            <person name="Sproeer C."/>
            <person name="Overmann J."/>
        </authorList>
    </citation>
    <scope>NUCLEOTIDE SEQUENCE [LARGE SCALE GENOMIC DNA]</scope>
    <source>
        <strain evidence="5">DSM 100886 HEG_-6_39</strain>
    </source>
</reference>
<dbReference type="PANTHER" id="PTHR43793:SF2">
    <property type="entry name" value="BIFUNCTIONAL PROTEIN HLDE"/>
    <property type="match status" value="1"/>
</dbReference>
<dbReference type="GO" id="GO:0016779">
    <property type="term" value="F:nucleotidyltransferase activity"/>
    <property type="evidence" value="ECO:0007669"/>
    <property type="project" value="UniProtKB-KW"/>
</dbReference>
<dbReference type="NCBIfam" id="TIGR00125">
    <property type="entry name" value="cyt_tran_rel"/>
    <property type="match status" value="1"/>
</dbReference>
<protein>
    <submittedName>
        <fullName evidence="4">Bifunctional protein HldE</fullName>
    </submittedName>
</protein>
<evidence type="ECO:0000256" key="1">
    <source>
        <dbReference type="ARBA" id="ARBA00022679"/>
    </source>
</evidence>
<evidence type="ECO:0000313" key="5">
    <source>
        <dbReference type="Proteomes" id="UP000076079"/>
    </source>
</evidence>
<dbReference type="PATRIC" id="fig|1813736.3.peg.5306"/>
<dbReference type="Gene3D" id="3.40.50.620">
    <property type="entry name" value="HUPs"/>
    <property type="match status" value="1"/>
</dbReference>
<keyword evidence="1" id="KW-0808">Transferase</keyword>
<dbReference type="EMBL" id="CP015136">
    <property type="protein sequence ID" value="AMY11787.1"/>
    <property type="molecule type" value="Genomic_DNA"/>
</dbReference>
<evidence type="ECO:0000259" key="3">
    <source>
        <dbReference type="Pfam" id="PF01467"/>
    </source>
</evidence>
<proteinExistence type="predicted"/>
<dbReference type="KEGG" id="abac:LuPra_05051"/>
<name>A0A143PST2_LUTPR</name>
<dbReference type="STRING" id="1855912.LuPra_05051"/>
<dbReference type="Proteomes" id="UP000076079">
    <property type="component" value="Chromosome"/>
</dbReference>
<dbReference type="InterPro" id="IPR004821">
    <property type="entry name" value="Cyt_trans-like"/>
</dbReference>
<dbReference type="InterPro" id="IPR050385">
    <property type="entry name" value="Archaeal_FAD_synthase"/>
</dbReference>
<dbReference type="PANTHER" id="PTHR43793">
    <property type="entry name" value="FAD SYNTHASE"/>
    <property type="match status" value="1"/>
</dbReference>